<proteinExistence type="predicted"/>
<protein>
    <recommendedName>
        <fullName evidence="3">Prolactin receptor</fullName>
    </recommendedName>
</protein>
<evidence type="ECO:0000313" key="2">
    <source>
        <dbReference type="Proteomes" id="UP001176940"/>
    </source>
</evidence>
<evidence type="ECO:0000313" key="1">
    <source>
        <dbReference type="EMBL" id="CAJ0966658.1"/>
    </source>
</evidence>
<organism evidence="1 2">
    <name type="scientific">Ranitomeya imitator</name>
    <name type="common">mimic poison frog</name>
    <dbReference type="NCBI Taxonomy" id="111125"/>
    <lineage>
        <taxon>Eukaryota</taxon>
        <taxon>Metazoa</taxon>
        <taxon>Chordata</taxon>
        <taxon>Craniata</taxon>
        <taxon>Vertebrata</taxon>
        <taxon>Euteleostomi</taxon>
        <taxon>Amphibia</taxon>
        <taxon>Batrachia</taxon>
        <taxon>Anura</taxon>
        <taxon>Neobatrachia</taxon>
        <taxon>Hyloidea</taxon>
        <taxon>Dendrobatidae</taxon>
        <taxon>Dendrobatinae</taxon>
        <taxon>Ranitomeya</taxon>
    </lineage>
</organism>
<dbReference type="EMBL" id="CAUEEQ010076176">
    <property type="protein sequence ID" value="CAJ0966658.1"/>
    <property type="molecule type" value="Genomic_DNA"/>
</dbReference>
<gene>
    <name evidence="1" type="ORF">RIMI_LOCUS21534229</name>
</gene>
<dbReference type="Proteomes" id="UP001176940">
    <property type="component" value="Unassembled WGS sequence"/>
</dbReference>
<keyword evidence="2" id="KW-1185">Reference proteome</keyword>
<evidence type="ECO:0008006" key="3">
    <source>
        <dbReference type="Google" id="ProtNLM"/>
    </source>
</evidence>
<sequence length="162" mass="18295">MKKKDVSERQDFLLKQNLIQDLHCEMGILASDVEKEEKAHQSLLKRSNLSENKFPVYEPRSGGITFKDTHCKNGNPRPNGDCMSMDTPSFCHGSPLAESAHVSYELKKAPTSCSLQEKPTHPSEKFVKEDNLDKASPTNIEYFRKKKSFDEKDGKMAACVKS</sequence>
<reference evidence="1" key="1">
    <citation type="submission" date="2023-07" db="EMBL/GenBank/DDBJ databases">
        <authorList>
            <person name="Stuckert A."/>
        </authorList>
    </citation>
    <scope>NUCLEOTIDE SEQUENCE</scope>
</reference>
<accession>A0ABN9MIZ9</accession>
<name>A0ABN9MIZ9_9NEOB</name>
<comment type="caution">
    <text evidence="1">The sequence shown here is derived from an EMBL/GenBank/DDBJ whole genome shotgun (WGS) entry which is preliminary data.</text>
</comment>